<dbReference type="OrthoDB" id="9790355at2"/>
<sequence length="149" mass="16558">MLKAKDIMTRNVISVQPDTGIEELARLFMEKGISAMPVVKEDGQLFGVVTETDLVAQDRPLHLPTVVSIFDWVIYLESEKDFKKEVEKITARKVDEICSTEVVTCSPETSVSEVAALMTENKAHLIPVVEDDKVVGVVARLDVIRSMGR</sequence>
<dbReference type="AlphaFoldDB" id="A0A0B5FSR0"/>
<proteinExistence type="predicted"/>
<dbReference type="PROSITE" id="PS51371">
    <property type="entry name" value="CBS"/>
    <property type="match status" value="2"/>
</dbReference>
<evidence type="ECO:0000259" key="3">
    <source>
        <dbReference type="PROSITE" id="PS51371"/>
    </source>
</evidence>
<dbReference type="InterPro" id="IPR051257">
    <property type="entry name" value="Diverse_CBS-Domain"/>
</dbReference>
<dbReference type="Gene3D" id="3.10.580.10">
    <property type="entry name" value="CBS-domain"/>
    <property type="match status" value="1"/>
</dbReference>
<dbReference type="InterPro" id="IPR046342">
    <property type="entry name" value="CBS_dom_sf"/>
</dbReference>
<name>A0A0B5FSR0_9BACT</name>
<feature type="domain" description="CBS" evidence="3">
    <location>
        <begin position="8"/>
        <end position="65"/>
    </location>
</feature>
<dbReference type="CDD" id="cd04586">
    <property type="entry name" value="CBS_pair_BON_assoc"/>
    <property type="match status" value="1"/>
</dbReference>
<dbReference type="KEGG" id="gsb:GSUB_12360"/>
<dbReference type="PANTHER" id="PTHR43080:SF2">
    <property type="entry name" value="CBS DOMAIN-CONTAINING PROTEIN"/>
    <property type="match status" value="1"/>
</dbReference>
<evidence type="ECO:0000256" key="2">
    <source>
        <dbReference type="PROSITE-ProRule" id="PRU00703"/>
    </source>
</evidence>
<evidence type="ECO:0000313" key="5">
    <source>
        <dbReference type="Proteomes" id="UP000035036"/>
    </source>
</evidence>
<dbReference type="EMBL" id="CP010311">
    <property type="protein sequence ID" value="AJF07190.1"/>
    <property type="molecule type" value="Genomic_DNA"/>
</dbReference>
<dbReference type="PANTHER" id="PTHR43080">
    <property type="entry name" value="CBS DOMAIN-CONTAINING PROTEIN CBSX3, MITOCHONDRIAL"/>
    <property type="match status" value="1"/>
</dbReference>
<dbReference type="RefSeq" id="WP_040201032.1">
    <property type="nucleotide sequence ID" value="NZ_CP010311.1"/>
</dbReference>
<dbReference type="InterPro" id="IPR000644">
    <property type="entry name" value="CBS_dom"/>
</dbReference>
<dbReference type="SMART" id="SM00116">
    <property type="entry name" value="CBS"/>
    <property type="match status" value="2"/>
</dbReference>
<organism evidence="4 5">
    <name type="scientific">Geoalkalibacter subterraneus</name>
    <dbReference type="NCBI Taxonomy" id="483547"/>
    <lineage>
        <taxon>Bacteria</taxon>
        <taxon>Pseudomonadati</taxon>
        <taxon>Thermodesulfobacteriota</taxon>
        <taxon>Desulfuromonadia</taxon>
        <taxon>Desulfuromonadales</taxon>
        <taxon>Geoalkalibacteraceae</taxon>
        <taxon>Geoalkalibacter</taxon>
    </lineage>
</organism>
<keyword evidence="5" id="KW-1185">Reference proteome</keyword>
<dbReference type="SUPFAM" id="SSF54631">
    <property type="entry name" value="CBS-domain pair"/>
    <property type="match status" value="1"/>
</dbReference>
<feature type="domain" description="CBS" evidence="3">
    <location>
        <begin position="98"/>
        <end position="149"/>
    </location>
</feature>
<dbReference type="Proteomes" id="UP000035036">
    <property type="component" value="Chromosome"/>
</dbReference>
<dbReference type="HOGENOM" id="CLU_040681_9_0_7"/>
<dbReference type="STRING" id="483547.GSUB_12360"/>
<evidence type="ECO:0000256" key="1">
    <source>
        <dbReference type="ARBA" id="ARBA00023122"/>
    </source>
</evidence>
<dbReference type="Pfam" id="PF00571">
    <property type="entry name" value="CBS"/>
    <property type="match status" value="2"/>
</dbReference>
<keyword evidence="1 2" id="KW-0129">CBS domain</keyword>
<gene>
    <name evidence="4" type="ORF">GSUB_12360</name>
</gene>
<evidence type="ECO:0000313" key="4">
    <source>
        <dbReference type="EMBL" id="AJF07190.1"/>
    </source>
</evidence>
<protein>
    <submittedName>
        <fullName evidence="4">Membrane protein</fullName>
    </submittedName>
</protein>
<accession>A0A0B5FSR0</accession>
<reference evidence="4 5" key="1">
    <citation type="journal article" date="2015" name="Genome Announc.">
        <title>Genomes of Geoalkalibacter ferrihydriticus Z-0531T and Geoalkalibacter subterraneus Red1T, Two Haloalkaliphilic Metal-Reducing Deltaproteobacteria.</title>
        <authorList>
            <person name="Badalamenti J.P."/>
            <person name="Krajmalnik-Brown R."/>
            <person name="Torres C.I."/>
            <person name="Bond D.R."/>
        </authorList>
    </citation>
    <scope>NUCLEOTIDE SEQUENCE [LARGE SCALE GENOMIC DNA]</scope>
    <source>
        <strain evidence="4 5">Red1</strain>
    </source>
</reference>